<dbReference type="EMBL" id="JAULSO010000002">
    <property type="protein sequence ID" value="KAK3690044.1"/>
    <property type="molecule type" value="Genomic_DNA"/>
</dbReference>
<organism evidence="2 3">
    <name type="scientific">Podospora appendiculata</name>
    <dbReference type="NCBI Taxonomy" id="314037"/>
    <lineage>
        <taxon>Eukaryota</taxon>
        <taxon>Fungi</taxon>
        <taxon>Dikarya</taxon>
        <taxon>Ascomycota</taxon>
        <taxon>Pezizomycotina</taxon>
        <taxon>Sordariomycetes</taxon>
        <taxon>Sordariomycetidae</taxon>
        <taxon>Sordariales</taxon>
        <taxon>Podosporaceae</taxon>
        <taxon>Podospora</taxon>
    </lineage>
</organism>
<proteinExistence type="predicted"/>
<keyword evidence="3" id="KW-1185">Reference proteome</keyword>
<evidence type="ECO:0000313" key="3">
    <source>
        <dbReference type="Proteomes" id="UP001270362"/>
    </source>
</evidence>
<reference evidence="2" key="1">
    <citation type="journal article" date="2023" name="Mol. Phylogenet. Evol.">
        <title>Genome-scale phylogeny and comparative genomics of the fungal order Sordariales.</title>
        <authorList>
            <person name="Hensen N."/>
            <person name="Bonometti L."/>
            <person name="Westerberg I."/>
            <person name="Brannstrom I.O."/>
            <person name="Guillou S."/>
            <person name="Cros-Aarteil S."/>
            <person name="Calhoun S."/>
            <person name="Haridas S."/>
            <person name="Kuo A."/>
            <person name="Mondo S."/>
            <person name="Pangilinan J."/>
            <person name="Riley R."/>
            <person name="LaButti K."/>
            <person name="Andreopoulos B."/>
            <person name="Lipzen A."/>
            <person name="Chen C."/>
            <person name="Yan M."/>
            <person name="Daum C."/>
            <person name="Ng V."/>
            <person name="Clum A."/>
            <person name="Steindorff A."/>
            <person name="Ohm R.A."/>
            <person name="Martin F."/>
            <person name="Silar P."/>
            <person name="Natvig D.O."/>
            <person name="Lalanne C."/>
            <person name="Gautier V."/>
            <person name="Ament-Velasquez S.L."/>
            <person name="Kruys A."/>
            <person name="Hutchinson M.I."/>
            <person name="Powell A.J."/>
            <person name="Barry K."/>
            <person name="Miller A.N."/>
            <person name="Grigoriev I.V."/>
            <person name="Debuchy R."/>
            <person name="Gladieux P."/>
            <person name="Hiltunen Thoren M."/>
            <person name="Johannesson H."/>
        </authorList>
    </citation>
    <scope>NUCLEOTIDE SEQUENCE</scope>
    <source>
        <strain evidence="2">CBS 314.62</strain>
    </source>
</reference>
<accession>A0AAE0XD12</accession>
<name>A0AAE0XD12_9PEZI</name>
<feature type="chain" id="PRO_5042241756" description="Secreted protein" evidence="1">
    <location>
        <begin position="19"/>
        <end position="138"/>
    </location>
</feature>
<feature type="signal peptide" evidence="1">
    <location>
        <begin position="1"/>
        <end position="18"/>
    </location>
</feature>
<evidence type="ECO:0000256" key="1">
    <source>
        <dbReference type="SAM" id="SignalP"/>
    </source>
</evidence>
<sequence>MTAAASHLLVLVVDFCGTLRFLALVGWDVSRVTLVHISNMPRFVPFSASSSHHGDSWDYNNCTENWSLMSSPQWDCVWAQFDGIHPRQPYSRRTCQTNPPSRSRFWLLQASSQDEPGQCHPGELGDTEAPRIWQLRLA</sequence>
<reference evidence="2" key="2">
    <citation type="submission" date="2023-06" db="EMBL/GenBank/DDBJ databases">
        <authorList>
            <consortium name="Lawrence Berkeley National Laboratory"/>
            <person name="Haridas S."/>
            <person name="Hensen N."/>
            <person name="Bonometti L."/>
            <person name="Westerberg I."/>
            <person name="Brannstrom I.O."/>
            <person name="Guillou S."/>
            <person name="Cros-Aarteil S."/>
            <person name="Calhoun S."/>
            <person name="Kuo A."/>
            <person name="Mondo S."/>
            <person name="Pangilinan J."/>
            <person name="Riley R."/>
            <person name="Labutti K."/>
            <person name="Andreopoulos B."/>
            <person name="Lipzen A."/>
            <person name="Chen C."/>
            <person name="Yanf M."/>
            <person name="Daum C."/>
            <person name="Ng V."/>
            <person name="Clum A."/>
            <person name="Steindorff A."/>
            <person name="Ohm R."/>
            <person name="Martin F."/>
            <person name="Silar P."/>
            <person name="Natvig D."/>
            <person name="Lalanne C."/>
            <person name="Gautier V."/>
            <person name="Ament-Velasquez S.L."/>
            <person name="Kruys A."/>
            <person name="Hutchinson M.I."/>
            <person name="Powell A.J."/>
            <person name="Barry K."/>
            <person name="Miller A.N."/>
            <person name="Grigoriev I.V."/>
            <person name="Debuchy R."/>
            <person name="Gladieux P."/>
            <person name="Thoren M.H."/>
            <person name="Johannesson H."/>
        </authorList>
    </citation>
    <scope>NUCLEOTIDE SEQUENCE</scope>
    <source>
        <strain evidence="2">CBS 314.62</strain>
    </source>
</reference>
<evidence type="ECO:0000313" key="2">
    <source>
        <dbReference type="EMBL" id="KAK3690044.1"/>
    </source>
</evidence>
<protein>
    <recommendedName>
        <fullName evidence="4">Secreted protein</fullName>
    </recommendedName>
</protein>
<dbReference type="AlphaFoldDB" id="A0AAE0XD12"/>
<gene>
    <name evidence="2" type="ORF">B0T22DRAFT_186097</name>
</gene>
<dbReference type="Proteomes" id="UP001270362">
    <property type="component" value="Unassembled WGS sequence"/>
</dbReference>
<comment type="caution">
    <text evidence="2">The sequence shown here is derived from an EMBL/GenBank/DDBJ whole genome shotgun (WGS) entry which is preliminary data.</text>
</comment>
<evidence type="ECO:0008006" key="4">
    <source>
        <dbReference type="Google" id="ProtNLM"/>
    </source>
</evidence>
<keyword evidence="1" id="KW-0732">Signal</keyword>